<accession>A0ABU8S404</accession>
<proteinExistence type="predicted"/>
<dbReference type="RefSeq" id="WP_339964291.1">
    <property type="nucleotide sequence ID" value="NZ_JBBHJY010000001.1"/>
</dbReference>
<organism evidence="1 2">
    <name type="scientific">Novosphingobium aquae</name>
    <dbReference type="NCBI Taxonomy" id="3133435"/>
    <lineage>
        <taxon>Bacteria</taxon>
        <taxon>Pseudomonadati</taxon>
        <taxon>Pseudomonadota</taxon>
        <taxon>Alphaproteobacteria</taxon>
        <taxon>Sphingomonadales</taxon>
        <taxon>Sphingomonadaceae</taxon>
        <taxon>Novosphingobium</taxon>
    </lineage>
</organism>
<reference evidence="1 2" key="1">
    <citation type="submission" date="2024-03" db="EMBL/GenBank/DDBJ databases">
        <authorList>
            <person name="Jo J.-H."/>
        </authorList>
    </citation>
    <scope>NUCLEOTIDE SEQUENCE [LARGE SCALE GENOMIC DNA]</scope>
    <source>
        <strain evidence="1 2">AS3R-12</strain>
    </source>
</reference>
<dbReference type="EMBL" id="JBBHJY010000001">
    <property type="protein sequence ID" value="MEJ6008685.1"/>
    <property type="molecule type" value="Genomic_DNA"/>
</dbReference>
<evidence type="ECO:0000313" key="2">
    <source>
        <dbReference type="Proteomes" id="UP001379235"/>
    </source>
</evidence>
<keyword evidence="2" id="KW-1185">Reference proteome</keyword>
<gene>
    <name evidence="1" type="ORF">WG900_02005</name>
</gene>
<dbReference type="Proteomes" id="UP001379235">
    <property type="component" value="Unassembled WGS sequence"/>
</dbReference>
<sequence>MNTATTRDGDTVDQVLWRNLGRTAALTEATLELNPGLAARGAVLPAGVVITLPAVTTAAPVRETVKLWS</sequence>
<comment type="caution">
    <text evidence="1">The sequence shown here is derived from an EMBL/GenBank/DDBJ whole genome shotgun (WGS) entry which is preliminary data.</text>
</comment>
<name>A0ABU8S404_9SPHN</name>
<evidence type="ECO:0000313" key="1">
    <source>
        <dbReference type="EMBL" id="MEJ6008685.1"/>
    </source>
</evidence>
<dbReference type="Pfam" id="PF05489">
    <property type="entry name" value="Phage_tail_X"/>
    <property type="match status" value="1"/>
</dbReference>
<protein>
    <submittedName>
        <fullName evidence="1">Tail protein X</fullName>
    </submittedName>
</protein>
<dbReference type="InterPro" id="IPR008861">
    <property type="entry name" value="GpX-like"/>
</dbReference>